<evidence type="ECO:0000256" key="1">
    <source>
        <dbReference type="SAM" id="Phobius"/>
    </source>
</evidence>
<name>A0A8H9FP32_9MICO</name>
<dbReference type="SMART" id="SM00567">
    <property type="entry name" value="EZ_HEAT"/>
    <property type="match status" value="4"/>
</dbReference>
<evidence type="ECO:0000313" key="3">
    <source>
        <dbReference type="Proteomes" id="UP000628079"/>
    </source>
</evidence>
<gene>
    <name evidence="2" type="ORF">GCM10011314_01440</name>
</gene>
<dbReference type="Pfam" id="PF13646">
    <property type="entry name" value="HEAT_2"/>
    <property type="match status" value="1"/>
</dbReference>
<dbReference type="EMBL" id="BMEA01000001">
    <property type="protein sequence ID" value="GGB65944.1"/>
    <property type="molecule type" value="Genomic_DNA"/>
</dbReference>
<dbReference type="Proteomes" id="UP000628079">
    <property type="component" value="Unassembled WGS sequence"/>
</dbReference>
<reference evidence="2" key="2">
    <citation type="submission" date="2020-09" db="EMBL/GenBank/DDBJ databases">
        <authorList>
            <person name="Sun Q."/>
            <person name="Zhou Y."/>
        </authorList>
    </citation>
    <scope>NUCLEOTIDE SEQUENCE</scope>
    <source>
        <strain evidence="2">CGMCC 1.10749</strain>
    </source>
</reference>
<dbReference type="RefSeq" id="WP_052117039.1">
    <property type="nucleotide sequence ID" value="NZ_BMEA01000001.1"/>
</dbReference>
<feature type="transmembrane region" description="Helical" evidence="1">
    <location>
        <begin position="15"/>
        <end position="37"/>
    </location>
</feature>
<dbReference type="PANTHER" id="PTHR12697">
    <property type="entry name" value="PBS LYASE HEAT-LIKE PROTEIN"/>
    <property type="match status" value="1"/>
</dbReference>
<keyword evidence="1" id="KW-0812">Transmembrane</keyword>
<dbReference type="GO" id="GO:0016491">
    <property type="term" value="F:oxidoreductase activity"/>
    <property type="evidence" value="ECO:0007669"/>
    <property type="project" value="TreeGrafter"/>
</dbReference>
<dbReference type="AlphaFoldDB" id="A0A8H9FP32"/>
<evidence type="ECO:0008006" key="4">
    <source>
        <dbReference type="Google" id="ProtNLM"/>
    </source>
</evidence>
<dbReference type="InterPro" id="IPR011989">
    <property type="entry name" value="ARM-like"/>
</dbReference>
<accession>A0A8H9FP32</accession>
<dbReference type="Gene3D" id="1.25.10.10">
    <property type="entry name" value="Leucine-rich Repeat Variant"/>
    <property type="match status" value="2"/>
</dbReference>
<reference evidence="2" key="1">
    <citation type="journal article" date="2014" name="Int. J. Syst. Evol. Microbiol.">
        <title>Complete genome sequence of Corynebacterium casei LMG S-19264T (=DSM 44701T), isolated from a smear-ripened cheese.</title>
        <authorList>
            <consortium name="US DOE Joint Genome Institute (JGI-PGF)"/>
            <person name="Walter F."/>
            <person name="Albersmeier A."/>
            <person name="Kalinowski J."/>
            <person name="Ruckert C."/>
        </authorList>
    </citation>
    <scope>NUCLEOTIDE SEQUENCE</scope>
    <source>
        <strain evidence="2">CGMCC 1.10749</strain>
    </source>
</reference>
<dbReference type="PANTHER" id="PTHR12697:SF5">
    <property type="entry name" value="DEOXYHYPUSINE HYDROXYLASE"/>
    <property type="match status" value="1"/>
</dbReference>
<protein>
    <recommendedName>
        <fullName evidence="4">HEAT repeat domain-containing protein</fullName>
    </recommendedName>
</protein>
<evidence type="ECO:0000313" key="2">
    <source>
        <dbReference type="EMBL" id="GGB65944.1"/>
    </source>
</evidence>
<sequence>MRDEQPIGQGFLDEVLVAVIVICVVLAGVVVISRVGIARRAERSRQRLAPLRADLLAVGAGEDESGDARRRLVRDRTAGHDLDRAVVNLLTKVRGRPAEDLVEVLRERHGVASALNALGAASSVRRARATRILGLLRDASHTNDLLRMLDDRSGEVRIVAARAIGALGPAAGPSAAGAVLRAVRSRRSAPGVPATVALSTLTQLGVEAEAAVVSGLEDDDPGVRNVAAGVAGHNLFLATGPRLAQMAASDPDHTVRVSATEAFGAVGRPSDVHVIVGLLAPSEPAVVRRAAARALGELGGEVAVAGLVSVLGDDDRFLATSAATALAETEAGRRALRDLAADEAVAPEARSAVTGMLQMLDLRASDRGVV</sequence>
<dbReference type="InterPro" id="IPR016024">
    <property type="entry name" value="ARM-type_fold"/>
</dbReference>
<organism evidence="2 3">
    <name type="scientific">Knoellia flava</name>
    <dbReference type="NCBI Taxonomy" id="913969"/>
    <lineage>
        <taxon>Bacteria</taxon>
        <taxon>Bacillati</taxon>
        <taxon>Actinomycetota</taxon>
        <taxon>Actinomycetes</taxon>
        <taxon>Micrococcales</taxon>
        <taxon>Intrasporangiaceae</taxon>
        <taxon>Knoellia</taxon>
    </lineage>
</organism>
<dbReference type="InterPro" id="IPR004155">
    <property type="entry name" value="PBS_lyase_HEAT"/>
</dbReference>
<keyword evidence="1" id="KW-0472">Membrane</keyword>
<keyword evidence="1" id="KW-1133">Transmembrane helix</keyword>
<proteinExistence type="predicted"/>
<comment type="caution">
    <text evidence="2">The sequence shown here is derived from an EMBL/GenBank/DDBJ whole genome shotgun (WGS) entry which is preliminary data.</text>
</comment>
<dbReference type="SUPFAM" id="SSF48371">
    <property type="entry name" value="ARM repeat"/>
    <property type="match status" value="1"/>
</dbReference>